<reference evidence="2 3" key="1">
    <citation type="submission" date="2017-09" db="EMBL/GenBank/DDBJ databases">
        <authorList>
            <person name="Ehlers B."/>
            <person name="Leendertz F.H."/>
        </authorList>
    </citation>
    <scope>NUCLEOTIDE SEQUENCE [LARGE SCALE GENOMIC DNA]</scope>
    <source>
        <strain evidence="2 3">CGMCC 4.6857</strain>
    </source>
</reference>
<evidence type="ECO:0000313" key="3">
    <source>
        <dbReference type="Proteomes" id="UP000219612"/>
    </source>
</evidence>
<dbReference type="AlphaFoldDB" id="A0A285GLH0"/>
<sequence length="300" mass="34178">MTATTAAATPRAQDQTSLAPEKLLHSGNSGMVIYRVGQLNYEFAREGRGFSVDLLGYINDKQQGVATTFCYEEVFGVKDRLHWLIHMRSPNEYQKLLEMVDHDEEFQGISVVDRLPEKGHGNWEKIFLESSMYERILCPQHGLQHHHDEPDDPQEAANFVTSARHQTAQPFGDQLNSSNAGAIVVRTATVKYEFRKEGRLFAFDWQEHVNRELAGDVTVLLYEETFGQQDRIYSLIHLRDLDAYGALAELDRSPATDERIYRKPRVHESKGGGTWERLFVPATIHDTLLLPQRPSTPARA</sequence>
<name>A0A285GLH0_9ACTN</name>
<dbReference type="RefSeq" id="WP_097318952.1">
    <property type="nucleotide sequence ID" value="NZ_OBDY01000002.1"/>
</dbReference>
<evidence type="ECO:0000313" key="2">
    <source>
        <dbReference type="EMBL" id="SNY24412.1"/>
    </source>
</evidence>
<dbReference type="OrthoDB" id="3665552at2"/>
<gene>
    <name evidence="2" type="ORF">SAMN05421748_102186</name>
</gene>
<dbReference type="Proteomes" id="UP000219612">
    <property type="component" value="Unassembled WGS sequence"/>
</dbReference>
<evidence type="ECO:0000256" key="1">
    <source>
        <dbReference type="SAM" id="MobiDB-lite"/>
    </source>
</evidence>
<proteinExistence type="predicted"/>
<dbReference type="EMBL" id="OBDY01000002">
    <property type="protein sequence ID" value="SNY24412.1"/>
    <property type="molecule type" value="Genomic_DNA"/>
</dbReference>
<protein>
    <submittedName>
        <fullName evidence="2">Uncharacterized protein</fullName>
    </submittedName>
</protein>
<keyword evidence="3" id="KW-1185">Reference proteome</keyword>
<feature type="region of interest" description="Disordered" evidence="1">
    <location>
        <begin position="1"/>
        <end position="20"/>
    </location>
</feature>
<accession>A0A285GLH0</accession>
<dbReference type="Pfam" id="PF19505">
    <property type="entry name" value="DUF6039"/>
    <property type="match status" value="1"/>
</dbReference>
<organism evidence="2 3">
    <name type="scientific">Paractinoplanes atraurantiacus</name>
    <dbReference type="NCBI Taxonomy" id="1036182"/>
    <lineage>
        <taxon>Bacteria</taxon>
        <taxon>Bacillati</taxon>
        <taxon>Actinomycetota</taxon>
        <taxon>Actinomycetes</taxon>
        <taxon>Micromonosporales</taxon>
        <taxon>Micromonosporaceae</taxon>
        <taxon>Paractinoplanes</taxon>
    </lineage>
</organism>
<dbReference type="InterPro" id="IPR046102">
    <property type="entry name" value="DUF6039"/>
</dbReference>